<dbReference type="InterPro" id="IPR037401">
    <property type="entry name" value="SnoaL-like"/>
</dbReference>
<feature type="domain" description="SnoaL-like" evidence="1">
    <location>
        <begin position="8"/>
        <end position="109"/>
    </location>
</feature>
<dbReference type="EMBL" id="JACIEE010000009">
    <property type="protein sequence ID" value="MBB3979086.1"/>
    <property type="molecule type" value="Genomic_DNA"/>
</dbReference>
<name>A0A7W6D9B4_9HYPH</name>
<dbReference type="Gene3D" id="3.10.450.50">
    <property type="match status" value="1"/>
</dbReference>
<keyword evidence="3" id="KW-1185">Reference proteome</keyword>
<reference evidence="2 3" key="1">
    <citation type="submission" date="2020-08" db="EMBL/GenBank/DDBJ databases">
        <title>Genomic Encyclopedia of Type Strains, Phase IV (KMG-IV): sequencing the most valuable type-strain genomes for metagenomic binning, comparative biology and taxonomic classification.</title>
        <authorList>
            <person name="Goeker M."/>
        </authorList>
    </citation>
    <scope>NUCLEOTIDE SEQUENCE [LARGE SCALE GENOMIC DNA]</scope>
    <source>
        <strain evidence="2 3">DSM 100211</strain>
    </source>
</reference>
<keyword evidence="2" id="KW-0413">Isomerase</keyword>
<dbReference type="InterPro" id="IPR032710">
    <property type="entry name" value="NTF2-like_dom_sf"/>
</dbReference>
<organism evidence="2 3">
    <name type="scientific">Mycoplana azooxidifex</name>
    <dbReference type="NCBI Taxonomy" id="1636188"/>
    <lineage>
        <taxon>Bacteria</taxon>
        <taxon>Pseudomonadati</taxon>
        <taxon>Pseudomonadota</taxon>
        <taxon>Alphaproteobacteria</taxon>
        <taxon>Hyphomicrobiales</taxon>
        <taxon>Rhizobiaceae</taxon>
        <taxon>Mycoplana</taxon>
    </lineage>
</organism>
<dbReference type="AlphaFoldDB" id="A0A7W6D9B4"/>
<dbReference type="RefSeq" id="WP_183807335.1">
    <property type="nucleotide sequence ID" value="NZ_JACIEE010000009.1"/>
</dbReference>
<dbReference type="SUPFAM" id="SSF54427">
    <property type="entry name" value="NTF2-like"/>
    <property type="match status" value="1"/>
</dbReference>
<dbReference type="GO" id="GO:0016853">
    <property type="term" value="F:isomerase activity"/>
    <property type="evidence" value="ECO:0007669"/>
    <property type="project" value="UniProtKB-KW"/>
</dbReference>
<sequence length="118" mass="12125">MPDGAAIAREFVVALNARDYAAIAALADEDVAISGIGGSSDMGRDALRDRLARHFAALDEAFGDAVVMQATGGSPVAIRVTARGKDASGAARSADRLFVLELDGGRITRLSMFAESGA</sequence>
<accession>A0A7W6D9B4</accession>
<proteinExistence type="predicted"/>
<dbReference type="Pfam" id="PF12680">
    <property type="entry name" value="SnoaL_2"/>
    <property type="match status" value="1"/>
</dbReference>
<evidence type="ECO:0000313" key="3">
    <source>
        <dbReference type="Proteomes" id="UP000574761"/>
    </source>
</evidence>
<evidence type="ECO:0000313" key="2">
    <source>
        <dbReference type="EMBL" id="MBB3979086.1"/>
    </source>
</evidence>
<comment type="caution">
    <text evidence="2">The sequence shown here is derived from an EMBL/GenBank/DDBJ whole genome shotgun (WGS) entry which is preliminary data.</text>
</comment>
<protein>
    <submittedName>
        <fullName evidence="2">Ketosteroid isomerase-like protein</fullName>
    </submittedName>
</protein>
<dbReference type="Proteomes" id="UP000574761">
    <property type="component" value="Unassembled WGS sequence"/>
</dbReference>
<evidence type="ECO:0000259" key="1">
    <source>
        <dbReference type="Pfam" id="PF12680"/>
    </source>
</evidence>
<gene>
    <name evidence="2" type="ORF">GGQ64_004322</name>
</gene>